<proteinExistence type="predicted"/>
<keyword evidence="2" id="KW-1185">Reference proteome</keyword>
<protein>
    <submittedName>
        <fullName evidence="1">Uncharacterized protein</fullName>
    </submittedName>
</protein>
<sequence length="184" mass="20228">MLSAMPPTACARLRYSRVLCPHSSLKDTSRGVDSESRYPAVSLQSRLQRGHGGGSGMPGGPILGLAVEGNTTRLSFQPFVGTAIVEQAVSQSTLRRPDTRPDHDYSARLIWIASGLTPERLRRICSQCPAMWFRLVQIRIGRLVPNFSMAVRGRPQGIQIGRVGERTVLRVDPPLIPFLSGQIR</sequence>
<organism evidence="1 2">
    <name type="scientific">Lentinus tigrinus ALCF2SS1-6</name>
    <dbReference type="NCBI Taxonomy" id="1328759"/>
    <lineage>
        <taxon>Eukaryota</taxon>
        <taxon>Fungi</taxon>
        <taxon>Dikarya</taxon>
        <taxon>Basidiomycota</taxon>
        <taxon>Agaricomycotina</taxon>
        <taxon>Agaricomycetes</taxon>
        <taxon>Polyporales</taxon>
        <taxon>Polyporaceae</taxon>
        <taxon>Lentinus</taxon>
    </lineage>
</organism>
<dbReference type="Proteomes" id="UP000313359">
    <property type="component" value="Unassembled WGS sequence"/>
</dbReference>
<name>A0A5C2S2Q1_9APHY</name>
<accession>A0A5C2S2Q1</accession>
<dbReference type="AlphaFoldDB" id="A0A5C2S2Q1"/>
<dbReference type="EMBL" id="ML122278">
    <property type="protein sequence ID" value="RPD57843.1"/>
    <property type="molecule type" value="Genomic_DNA"/>
</dbReference>
<gene>
    <name evidence="1" type="ORF">L227DRAFT_199566</name>
</gene>
<evidence type="ECO:0000313" key="2">
    <source>
        <dbReference type="Proteomes" id="UP000313359"/>
    </source>
</evidence>
<evidence type="ECO:0000313" key="1">
    <source>
        <dbReference type="EMBL" id="RPD57843.1"/>
    </source>
</evidence>
<reference evidence="1" key="1">
    <citation type="journal article" date="2018" name="Genome Biol. Evol.">
        <title>Genomics and development of Lentinus tigrinus, a white-rot wood-decaying mushroom with dimorphic fruiting bodies.</title>
        <authorList>
            <person name="Wu B."/>
            <person name="Xu Z."/>
            <person name="Knudson A."/>
            <person name="Carlson A."/>
            <person name="Chen N."/>
            <person name="Kovaka S."/>
            <person name="LaButti K."/>
            <person name="Lipzen A."/>
            <person name="Pennachio C."/>
            <person name="Riley R."/>
            <person name="Schakwitz W."/>
            <person name="Umezawa K."/>
            <person name="Ohm R.A."/>
            <person name="Grigoriev I.V."/>
            <person name="Nagy L.G."/>
            <person name="Gibbons J."/>
            <person name="Hibbett D."/>
        </authorList>
    </citation>
    <scope>NUCLEOTIDE SEQUENCE [LARGE SCALE GENOMIC DNA]</scope>
    <source>
        <strain evidence="1">ALCF2SS1-6</strain>
    </source>
</reference>